<proteinExistence type="predicted"/>
<evidence type="ECO:0000313" key="2">
    <source>
        <dbReference type="Proteomes" id="UP000199024"/>
    </source>
</evidence>
<reference evidence="1 2" key="1">
    <citation type="submission" date="2016-10" db="EMBL/GenBank/DDBJ databases">
        <authorList>
            <person name="de Groot N.N."/>
        </authorList>
    </citation>
    <scope>NUCLEOTIDE SEQUENCE [LARGE SCALE GENOMIC DNA]</scope>
    <source>
        <strain evidence="1 2">DSM 21001</strain>
    </source>
</reference>
<protein>
    <submittedName>
        <fullName evidence="1">Uncharacterized protein</fullName>
    </submittedName>
</protein>
<evidence type="ECO:0000313" key="1">
    <source>
        <dbReference type="EMBL" id="SFS08432.1"/>
    </source>
</evidence>
<gene>
    <name evidence="1" type="ORF">SAMN05421771_1481</name>
</gene>
<dbReference type="AlphaFoldDB" id="A0A1I6LYS5"/>
<accession>A0A1I6LYS5</accession>
<keyword evidence="2" id="KW-1185">Reference proteome</keyword>
<name>A0A1I6LYS5_9BACT</name>
<dbReference type="STRING" id="474950.SAMN05421771_1481"/>
<organism evidence="1 2">
    <name type="scientific">Granulicella pectinivorans</name>
    <dbReference type="NCBI Taxonomy" id="474950"/>
    <lineage>
        <taxon>Bacteria</taxon>
        <taxon>Pseudomonadati</taxon>
        <taxon>Acidobacteriota</taxon>
        <taxon>Terriglobia</taxon>
        <taxon>Terriglobales</taxon>
        <taxon>Acidobacteriaceae</taxon>
        <taxon>Granulicella</taxon>
    </lineage>
</organism>
<dbReference type="Proteomes" id="UP000199024">
    <property type="component" value="Unassembled WGS sequence"/>
</dbReference>
<sequence>MLGVWTFLSLWFPTGSFGPYNKWIYGDKGEAAAGVVLLPVAG</sequence>
<dbReference type="EMBL" id="FOZL01000001">
    <property type="protein sequence ID" value="SFS08432.1"/>
    <property type="molecule type" value="Genomic_DNA"/>
</dbReference>